<evidence type="ECO:0000256" key="3">
    <source>
        <dbReference type="ARBA" id="ARBA00014974"/>
    </source>
</evidence>
<dbReference type="CDD" id="cd24078">
    <property type="entry name" value="ASKHA_NBD_NAGK_meta"/>
    <property type="match status" value="1"/>
</dbReference>
<dbReference type="Pfam" id="PF01869">
    <property type="entry name" value="BcrAD_BadFG"/>
    <property type="match status" value="1"/>
</dbReference>
<dbReference type="PANTHER" id="PTHR12862">
    <property type="entry name" value="BADF TYPE ATPASE DOMAIN-CONTAINING PROTEIN"/>
    <property type="match status" value="1"/>
</dbReference>
<keyword evidence="7" id="KW-1185">Reference proteome</keyword>
<reference evidence="6 7" key="1">
    <citation type="submission" date="2024-03" db="EMBL/GenBank/DDBJ databases">
        <title>Adaptation during the transition from Ophiocordyceps entomopathogen to insect associate is accompanied by gene loss and intensified selection.</title>
        <authorList>
            <person name="Ward C.M."/>
            <person name="Onetto C.A."/>
            <person name="Borneman A.R."/>
        </authorList>
    </citation>
    <scope>NUCLEOTIDE SEQUENCE [LARGE SCALE GENOMIC DNA]</scope>
    <source>
        <strain evidence="6">AWRI1</strain>
        <tissue evidence="6">Single Adult Female</tissue>
    </source>
</reference>
<dbReference type="EMBL" id="JBBCAQ010000032">
    <property type="protein sequence ID" value="KAK7584330.1"/>
    <property type="molecule type" value="Genomic_DNA"/>
</dbReference>
<comment type="similarity">
    <text evidence="1">Belongs to the eukaryotic-type N-acetylglucosamine kinase family.</text>
</comment>
<dbReference type="InterPro" id="IPR002731">
    <property type="entry name" value="ATPase_BadF"/>
</dbReference>
<evidence type="ECO:0000256" key="1">
    <source>
        <dbReference type="ARBA" id="ARBA00006198"/>
    </source>
</evidence>
<evidence type="ECO:0000313" key="6">
    <source>
        <dbReference type="EMBL" id="KAK7584330.1"/>
    </source>
</evidence>
<evidence type="ECO:0000256" key="4">
    <source>
        <dbReference type="ARBA" id="ARBA00031123"/>
    </source>
</evidence>
<dbReference type="AlphaFoldDB" id="A0AAN9TDW6"/>
<comment type="caution">
    <text evidence="6">The sequence shown here is derived from an EMBL/GenBank/DDBJ whole genome shotgun (WGS) entry which is preliminary data.</text>
</comment>
<dbReference type="SUPFAM" id="SSF53067">
    <property type="entry name" value="Actin-like ATPase domain"/>
    <property type="match status" value="2"/>
</dbReference>
<organism evidence="6 7">
    <name type="scientific">Parthenolecanium corni</name>
    <dbReference type="NCBI Taxonomy" id="536013"/>
    <lineage>
        <taxon>Eukaryota</taxon>
        <taxon>Metazoa</taxon>
        <taxon>Ecdysozoa</taxon>
        <taxon>Arthropoda</taxon>
        <taxon>Hexapoda</taxon>
        <taxon>Insecta</taxon>
        <taxon>Pterygota</taxon>
        <taxon>Neoptera</taxon>
        <taxon>Paraneoptera</taxon>
        <taxon>Hemiptera</taxon>
        <taxon>Sternorrhyncha</taxon>
        <taxon>Coccoidea</taxon>
        <taxon>Coccidae</taxon>
        <taxon>Parthenolecanium</taxon>
    </lineage>
</organism>
<accession>A0AAN9TDW6</accession>
<feature type="domain" description="ATPase BadF/BadG/BcrA/BcrD type" evidence="5">
    <location>
        <begin position="8"/>
        <end position="278"/>
    </location>
</feature>
<dbReference type="GO" id="GO:0045127">
    <property type="term" value="F:N-acetylglucosamine kinase activity"/>
    <property type="evidence" value="ECO:0007669"/>
    <property type="project" value="UniProtKB-EC"/>
</dbReference>
<dbReference type="InterPro" id="IPR043129">
    <property type="entry name" value="ATPase_NBD"/>
</dbReference>
<protein>
    <recommendedName>
        <fullName evidence="3">N-acetyl-D-glucosamine kinase</fullName>
        <ecNumber evidence="2">2.7.1.59</ecNumber>
    </recommendedName>
    <alternativeName>
        <fullName evidence="4">GlcNAc kinase</fullName>
    </alternativeName>
</protein>
<sequence length="342" mass="37736">MPNRILGGIEGGGTNTVACLMNTKGEVLVEITGSSTNPWYTGFEKCCELINDLINEAKKKVDLPLDVPLISLGLCLSGVEEEDTRQKIRNTMLLNYPKLSDNYYIHSDTRAPLAMVNDKGGVVLISGTGSNCLLVNPDESEKQCGGFGERLGDEGGAYFIAQRGIKICLDNYAQLELTPNGYSDVKLWEAIKSYFKVEDAFHLIPIFYNDFNKTQIAGLCKSISVLAKNGDPLSKWLFGFAGKWLAKHVQAAYNSAHESLRNGSCGLQVVCVGSVWLSWDLLRPGFEEQLKDTSLCHVKKLSLVKTTRNSSVGAAYLAAHLIHLDLPYSYSENYEVFYEYCG</sequence>
<dbReference type="InterPro" id="IPR039758">
    <property type="entry name" value="NAGK-like"/>
</dbReference>
<proteinExistence type="inferred from homology"/>
<evidence type="ECO:0000256" key="2">
    <source>
        <dbReference type="ARBA" id="ARBA00012122"/>
    </source>
</evidence>
<dbReference type="PANTHER" id="PTHR12862:SF0">
    <property type="entry name" value="N-ACETYL-D-GLUCOSAMINE KINASE"/>
    <property type="match status" value="1"/>
</dbReference>
<evidence type="ECO:0000259" key="5">
    <source>
        <dbReference type="Pfam" id="PF01869"/>
    </source>
</evidence>
<name>A0AAN9TDW6_9HEMI</name>
<gene>
    <name evidence="6" type="ORF">V9T40_005293</name>
</gene>
<dbReference type="Proteomes" id="UP001367676">
    <property type="component" value="Unassembled WGS sequence"/>
</dbReference>
<dbReference type="Gene3D" id="3.30.420.40">
    <property type="match status" value="2"/>
</dbReference>
<dbReference type="EC" id="2.7.1.59" evidence="2"/>
<evidence type="ECO:0000313" key="7">
    <source>
        <dbReference type="Proteomes" id="UP001367676"/>
    </source>
</evidence>